<dbReference type="InterPro" id="IPR036052">
    <property type="entry name" value="TrpB-like_PALP_sf"/>
</dbReference>
<comment type="cofactor">
    <cofactor evidence="1">
        <name>pyridoxal 5'-phosphate</name>
        <dbReference type="ChEBI" id="CHEBI:597326"/>
    </cofactor>
</comment>
<dbReference type="Gene3D" id="3.40.50.1100">
    <property type="match status" value="3"/>
</dbReference>
<keyword evidence="2" id="KW-0663">Pyridoxal phosphate</keyword>
<name>A0A0G0WDX2_9BACT</name>
<dbReference type="InterPro" id="IPR001926">
    <property type="entry name" value="TrpB-like_PALP"/>
</dbReference>
<evidence type="ECO:0000313" key="6">
    <source>
        <dbReference type="Proteomes" id="UP000034753"/>
    </source>
</evidence>
<sequence length="344" mass="39072">MALTAQESTMLRSITVASENDPTKPEFPPENPKFPATPTYKINVPGFTNVWLKDESKNPTGTHKDRMAWEMVVTYRDFLLAKKEGSIKDKLPQMSIITSGAAGFAIQTMLRKYHLPNLKCLVDIHLDEHLVRMLEAIGCEVYRTDLSRKPFHWKEILEISHNPYGLDVTSNTALDPTTRYYDWLSYEILNSSPEFCFIPFGTGNLYENLLNINKKEVLSGVHDPRFSGDAQTLKHCSFLGATVNDPKSKADKLYSPHLPFVHFDEQWIRIYKWIGSCGPETNVYAVQERYIDEATAIAKQNNINCEPSGIAGLALLLQMRHKVPKDAKILIVNTGKTKWPERAN</sequence>
<comment type="caution">
    <text evidence="5">The sequence shown here is derived from an EMBL/GenBank/DDBJ whole genome shotgun (WGS) entry which is preliminary data.</text>
</comment>
<dbReference type="Proteomes" id="UP000034753">
    <property type="component" value="Unassembled WGS sequence"/>
</dbReference>
<feature type="region of interest" description="Disordered" evidence="3">
    <location>
        <begin position="1"/>
        <end position="35"/>
    </location>
</feature>
<gene>
    <name evidence="5" type="ORF">UU67_C0084G0012</name>
</gene>
<evidence type="ECO:0000259" key="4">
    <source>
        <dbReference type="Pfam" id="PF00291"/>
    </source>
</evidence>
<evidence type="ECO:0000256" key="1">
    <source>
        <dbReference type="ARBA" id="ARBA00001933"/>
    </source>
</evidence>
<organism evidence="5 6">
    <name type="scientific">Candidatus Daviesbacteria bacterium GW2011_GWB1_41_5</name>
    <dbReference type="NCBI Taxonomy" id="1618429"/>
    <lineage>
        <taxon>Bacteria</taxon>
        <taxon>Candidatus Daviesiibacteriota</taxon>
    </lineage>
</organism>
<evidence type="ECO:0000313" key="5">
    <source>
        <dbReference type="EMBL" id="KKS11115.1"/>
    </source>
</evidence>
<dbReference type="AlphaFoldDB" id="A0A0G0WDX2"/>
<evidence type="ECO:0000256" key="3">
    <source>
        <dbReference type="SAM" id="MobiDB-lite"/>
    </source>
</evidence>
<protein>
    <recommendedName>
        <fullName evidence="4">Tryptophan synthase beta chain-like PALP domain-containing protein</fullName>
    </recommendedName>
</protein>
<dbReference type="SUPFAM" id="SSF53686">
    <property type="entry name" value="Tryptophan synthase beta subunit-like PLP-dependent enzymes"/>
    <property type="match status" value="1"/>
</dbReference>
<evidence type="ECO:0000256" key="2">
    <source>
        <dbReference type="ARBA" id="ARBA00022898"/>
    </source>
</evidence>
<proteinExistence type="predicted"/>
<reference evidence="5 6" key="1">
    <citation type="journal article" date="2015" name="Nature">
        <title>rRNA introns, odd ribosomes, and small enigmatic genomes across a large radiation of phyla.</title>
        <authorList>
            <person name="Brown C.T."/>
            <person name="Hug L.A."/>
            <person name="Thomas B.C."/>
            <person name="Sharon I."/>
            <person name="Castelle C.J."/>
            <person name="Singh A."/>
            <person name="Wilkins M.J."/>
            <person name="Williams K.H."/>
            <person name="Banfield J.F."/>
        </authorList>
    </citation>
    <scope>NUCLEOTIDE SEQUENCE [LARGE SCALE GENOMIC DNA]</scope>
</reference>
<feature type="compositionally biased region" description="Polar residues" evidence="3">
    <location>
        <begin position="1"/>
        <end position="20"/>
    </location>
</feature>
<accession>A0A0G0WDX2</accession>
<feature type="domain" description="Tryptophan synthase beta chain-like PALP" evidence="4">
    <location>
        <begin position="48"/>
        <end position="335"/>
    </location>
</feature>
<dbReference type="Pfam" id="PF00291">
    <property type="entry name" value="PALP"/>
    <property type="match status" value="1"/>
</dbReference>
<dbReference type="EMBL" id="LCBN01000084">
    <property type="protein sequence ID" value="KKS11115.1"/>
    <property type="molecule type" value="Genomic_DNA"/>
</dbReference>